<gene>
    <name evidence="2" type="ORF">Sangu_2037500</name>
</gene>
<evidence type="ECO:0008006" key="3">
    <source>
        <dbReference type="Google" id="ProtNLM"/>
    </source>
</evidence>
<organism evidence="2">
    <name type="scientific">Sesamum angustifolium</name>
    <dbReference type="NCBI Taxonomy" id="2727405"/>
    <lineage>
        <taxon>Eukaryota</taxon>
        <taxon>Viridiplantae</taxon>
        <taxon>Streptophyta</taxon>
        <taxon>Embryophyta</taxon>
        <taxon>Tracheophyta</taxon>
        <taxon>Spermatophyta</taxon>
        <taxon>Magnoliopsida</taxon>
        <taxon>eudicotyledons</taxon>
        <taxon>Gunneridae</taxon>
        <taxon>Pentapetalae</taxon>
        <taxon>asterids</taxon>
        <taxon>lamiids</taxon>
        <taxon>Lamiales</taxon>
        <taxon>Pedaliaceae</taxon>
        <taxon>Sesamum</taxon>
    </lineage>
</organism>
<evidence type="ECO:0000256" key="1">
    <source>
        <dbReference type="SAM" id="SignalP"/>
    </source>
</evidence>
<reference evidence="2" key="2">
    <citation type="journal article" date="2024" name="Plant">
        <title>Genomic evolution and insights into agronomic trait innovations of Sesamum species.</title>
        <authorList>
            <person name="Miao H."/>
            <person name="Wang L."/>
            <person name="Qu L."/>
            <person name="Liu H."/>
            <person name="Sun Y."/>
            <person name="Le M."/>
            <person name="Wang Q."/>
            <person name="Wei S."/>
            <person name="Zheng Y."/>
            <person name="Lin W."/>
            <person name="Duan Y."/>
            <person name="Cao H."/>
            <person name="Xiong S."/>
            <person name="Wang X."/>
            <person name="Wei L."/>
            <person name="Li C."/>
            <person name="Ma Q."/>
            <person name="Ju M."/>
            <person name="Zhao R."/>
            <person name="Li G."/>
            <person name="Mu C."/>
            <person name="Tian Q."/>
            <person name="Mei H."/>
            <person name="Zhang T."/>
            <person name="Gao T."/>
            <person name="Zhang H."/>
        </authorList>
    </citation>
    <scope>NUCLEOTIDE SEQUENCE</scope>
    <source>
        <strain evidence="2">G01</strain>
    </source>
</reference>
<dbReference type="AlphaFoldDB" id="A0AAW2LIP9"/>
<dbReference type="EMBL" id="JACGWK010000013">
    <property type="protein sequence ID" value="KAL0318813.1"/>
    <property type="molecule type" value="Genomic_DNA"/>
</dbReference>
<proteinExistence type="predicted"/>
<accession>A0AAW2LIP9</accession>
<keyword evidence="1" id="KW-0732">Signal</keyword>
<name>A0AAW2LIP9_9LAMI</name>
<feature type="chain" id="PRO_5043486722" description="Secreted protein" evidence="1">
    <location>
        <begin position="40"/>
        <end position="80"/>
    </location>
</feature>
<reference evidence="2" key="1">
    <citation type="submission" date="2020-06" db="EMBL/GenBank/DDBJ databases">
        <authorList>
            <person name="Li T."/>
            <person name="Hu X."/>
            <person name="Zhang T."/>
            <person name="Song X."/>
            <person name="Zhang H."/>
            <person name="Dai N."/>
            <person name="Sheng W."/>
            <person name="Hou X."/>
            <person name="Wei L."/>
        </authorList>
    </citation>
    <scope>NUCLEOTIDE SEQUENCE</scope>
    <source>
        <strain evidence="2">G01</strain>
        <tissue evidence="2">Leaf</tissue>
    </source>
</reference>
<feature type="signal peptide" evidence="1">
    <location>
        <begin position="1"/>
        <end position="39"/>
    </location>
</feature>
<comment type="caution">
    <text evidence="2">The sequence shown here is derived from an EMBL/GenBank/DDBJ whole genome shotgun (WGS) entry which is preliminary data.</text>
</comment>
<sequence>MSRKASVVAPTCSNRSMRLASILAMRLAMWVCLLVCCSSSHVRGCGERRNGAAAAVSGGVVWLGSGHRPMLLEDGCGFFT</sequence>
<evidence type="ECO:0000313" key="2">
    <source>
        <dbReference type="EMBL" id="KAL0318813.1"/>
    </source>
</evidence>
<protein>
    <recommendedName>
        <fullName evidence="3">Secreted protein</fullName>
    </recommendedName>
</protein>